<protein>
    <submittedName>
        <fullName evidence="2">Dienelactone hydrolase family protein</fullName>
    </submittedName>
</protein>
<reference evidence="2 3" key="1">
    <citation type="journal article" date="2012" name="BMC Genomics">
        <title>Sequencing the genome of Marssonina brunnea reveals fungus-poplar co-evolution.</title>
        <authorList>
            <person name="Zhu S."/>
            <person name="Cao Y.-Z."/>
            <person name="Jiang C."/>
            <person name="Tan B.-Y."/>
            <person name="Wang Z."/>
            <person name="Feng S."/>
            <person name="Zhang L."/>
            <person name="Su X.-H."/>
            <person name="Brejova B."/>
            <person name="Vinar T."/>
            <person name="Xu M."/>
            <person name="Wang M.-X."/>
            <person name="Zhang S.-G."/>
            <person name="Huang M.-R."/>
            <person name="Wu R."/>
            <person name="Zhou Y."/>
        </authorList>
    </citation>
    <scope>NUCLEOTIDE SEQUENCE [LARGE SCALE GENOMIC DNA]</scope>
    <source>
        <strain evidence="2 3">MB_m1</strain>
    </source>
</reference>
<gene>
    <name evidence="2" type="ORF">MBM_04192</name>
</gene>
<dbReference type="eggNOG" id="ENOG502S8IX">
    <property type="taxonomic scope" value="Eukaryota"/>
</dbReference>
<dbReference type="Proteomes" id="UP000006753">
    <property type="component" value="Unassembled WGS sequence"/>
</dbReference>
<feature type="compositionally biased region" description="Basic and acidic residues" evidence="1">
    <location>
        <begin position="313"/>
        <end position="328"/>
    </location>
</feature>
<dbReference type="KEGG" id="mbe:MBM_04192"/>
<feature type="compositionally biased region" description="Polar residues" evidence="1">
    <location>
        <begin position="72"/>
        <end position="81"/>
    </location>
</feature>
<feature type="compositionally biased region" description="Low complexity" evidence="1">
    <location>
        <begin position="33"/>
        <end position="52"/>
    </location>
</feature>
<accession>K1XAR9</accession>
<evidence type="ECO:0000313" key="2">
    <source>
        <dbReference type="EMBL" id="EKD17823.1"/>
    </source>
</evidence>
<name>K1XAR9_MARBU</name>
<dbReference type="EMBL" id="JH921435">
    <property type="protein sequence ID" value="EKD17823.1"/>
    <property type="molecule type" value="Genomic_DNA"/>
</dbReference>
<dbReference type="AlphaFoldDB" id="K1XAR9"/>
<feature type="region of interest" description="Disordered" evidence="1">
    <location>
        <begin position="288"/>
        <end position="343"/>
    </location>
</feature>
<dbReference type="GO" id="GO:0016787">
    <property type="term" value="F:hydrolase activity"/>
    <property type="evidence" value="ECO:0007669"/>
    <property type="project" value="UniProtKB-KW"/>
</dbReference>
<proteinExistence type="predicted"/>
<feature type="compositionally biased region" description="Polar residues" evidence="1">
    <location>
        <begin position="1"/>
        <end position="20"/>
    </location>
</feature>
<keyword evidence="3" id="KW-1185">Reference proteome</keyword>
<organism evidence="2 3">
    <name type="scientific">Marssonina brunnea f. sp. multigermtubi (strain MB_m1)</name>
    <name type="common">Marssonina leaf spot fungus</name>
    <dbReference type="NCBI Taxonomy" id="1072389"/>
    <lineage>
        <taxon>Eukaryota</taxon>
        <taxon>Fungi</taxon>
        <taxon>Dikarya</taxon>
        <taxon>Ascomycota</taxon>
        <taxon>Pezizomycotina</taxon>
        <taxon>Leotiomycetes</taxon>
        <taxon>Helotiales</taxon>
        <taxon>Drepanopezizaceae</taxon>
        <taxon>Drepanopeziza</taxon>
    </lineage>
</organism>
<evidence type="ECO:0000313" key="3">
    <source>
        <dbReference type="Proteomes" id="UP000006753"/>
    </source>
</evidence>
<keyword evidence="2" id="KW-0378">Hydrolase</keyword>
<dbReference type="OrthoDB" id="3800761at2759"/>
<dbReference type="InParanoid" id="K1XAR9"/>
<dbReference type="HOGENOM" id="CLU_041574_0_0_1"/>
<feature type="region of interest" description="Disordered" evidence="1">
    <location>
        <begin position="1"/>
        <end position="81"/>
    </location>
</feature>
<feature type="compositionally biased region" description="Polar residues" evidence="1">
    <location>
        <begin position="292"/>
        <end position="303"/>
    </location>
</feature>
<sequence length="506" mass="56141">MLMDPTSQAYPAPSNSSSRQGHPPIYPPPPQAVLPIPRRSNTENSSGTSSSGSKRRRALAEDGSDPARPRTRVSSTSDFSVNTRAQVREQYNNKCWHCGASPADVCHVIGSRDNTFHEARKHGLIDFHEKQNPQNAIALCGTCHTNFDHFYNPSFFFLPTDLEYFLNYERQDRKRRRRLGRRTGTIPARICPTAQTYQDHQINQGIEGAEVGGLYTRIVMNDFLPQYPGRAPFQPGLSEYGATKSWPGSPMASLQRAVVMLRRLNLHGIPREIRNALRQLQDAYSEELNLDGSDTSSQGSTELGPSEGDDIEQGNRDRLKDKTREPRARSQRSRAEQSSAACWNREQDCEEHGVAEDKEGNGTCTSNDGAYSEANLNAALLHSSSRHQDMDCIVSPGRNASLWRWGPYATNSFAAYVARATSMSLKLITFAFPTKYDLEGINAALGTFDEERRMHPVVVTMGTRAVGTGFPARTASRDRAVSKRFSVIAKDSGERSSSSMSMAELA</sequence>
<dbReference type="GeneID" id="18760127"/>
<evidence type="ECO:0000256" key="1">
    <source>
        <dbReference type="SAM" id="MobiDB-lite"/>
    </source>
</evidence>